<comment type="similarity">
    <text evidence="5">Belongs to the STT3 family.</text>
</comment>
<evidence type="ECO:0000256" key="8">
    <source>
        <dbReference type="ARBA" id="ARBA00022692"/>
    </source>
</evidence>
<evidence type="ECO:0000256" key="13">
    <source>
        <dbReference type="ARBA" id="ARBA00023211"/>
    </source>
</evidence>
<dbReference type="Pfam" id="PF02516">
    <property type="entry name" value="STT3"/>
    <property type="match status" value="1"/>
</dbReference>
<feature type="transmembrane region" description="Helical" evidence="14">
    <location>
        <begin position="179"/>
        <end position="196"/>
    </location>
</feature>
<evidence type="ECO:0000256" key="14">
    <source>
        <dbReference type="SAM" id="Phobius"/>
    </source>
</evidence>
<keyword evidence="11 14" id="KW-1133">Transmembrane helix</keyword>
<sequence length="265" mass="30421">MKLKLKSRFLDFRDKIRTKIRVKKENFVFIICIILIVFIAFLIRISPVFVGPNLIKAFDPWIQYYSAEYLSQNGIYEYFHWRDFKSWYPEGIERFRLRPGLQLTVCVIYWVLNGLGIPIQLYDVCYYFPAFAGALTVFVMYFLGKEILDKRTGLLAAFFLAFNPGHMQRTVAGFFDNETIGILGTLLTLLFFVKAVKTGKIHHAILAGLSLGYLSLSWGGYVYTLLIIPLLTGILILVDKYSPRLLIAYAGTEGVGILVYSLYIN</sequence>
<protein>
    <recommendedName>
        <fullName evidence="15">Oligosaccharyl transferase STT3 N-terminal domain-containing protein</fullName>
    </recommendedName>
</protein>
<proteinExistence type="inferred from homology"/>
<dbReference type="AlphaFoldDB" id="X1E4A2"/>
<evidence type="ECO:0000313" key="16">
    <source>
        <dbReference type="EMBL" id="GAH28091.1"/>
    </source>
</evidence>
<dbReference type="GO" id="GO:0046872">
    <property type="term" value="F:metal ion binding"/>
    <property type="evidence" value="ECO:0007669"/>
    <property type="project" value="UniProtKB-KW"/>
</dbReference>
<dbReference type="InterPro" id="IPR048307">
    <property type="entry name" value="STT3_N"/>
</dbReference>
<comment type="caution">
    <text evidence="16">The sequence shown here is derived from an EMBL/GenBank/DDBJ whole genome shotgun (WGS) entry which is preliminary data.</text>
</comment>
<reference evidence="16" key="1">
    <citation type="journal article" date="2014" name="Front. Microbiol.">
        <title>High frequency of phylogenetically diverse reductive dehalogenase-homologous genes in deep subseafloor sedimentary metagenomes.</title>
        <authorList>
            <person name="Kawai M."/>
            <person name="Futagami T."/>
            <person name="Toyoda A."/>
            <person name="Takaki Y."/>
            <person name="Nishi S."/>
            <person name="Hori S."/>
            <person name="Arai W."/>
            <person name="Tsubouchi T."/>
            <person name="Morono Y."/>
            <person name="Uchiyama I."/>
            <person name="Ito T."/>
            <person name="Fujiyama A."/>
            <person name="Inagaki F."/>
            <person name="Takami H."/>
        </authorList>
    </citation>
    <scope>NUCLEOTIDE SEQUENCE</scope>
    <source>
        <strain evidence="16">Expedition CK06-06</strain>
    </source>
</reference>
<comment type="subcellular location">
    <subcellularLocation>
        <location evidence="3">Endomembrane system</location>
        <topology evidence="3">Multi-pass membrane protein</topology>
    </subcellularLocation>
</comment>
<dbReference type="InterPro" id="IPR003674">
    <property type="entry name" value="Oligo_trans_STT3"/>
</dbReference>
<feature type="transmembrane region" description="Helical" evidence="14">
    <location>
        <begin position="245"/>
        <end position="264"/>
    </location>
</feature>
<evidence type="ECO:0000256" key="6">
    <source>
        <dbReference type="ARBA" id="ARBA00022676"/>
    </source>
</evidence>
<evidence type="ECO:0000256" key="7">
    <source>
        <dbReference type="ARBA" id="ARBA00022679"/>
    </source>
</evidence>
<feature type="domain" description="Oligosaccharyl transferase STT3 N-terminal" evidence="15">
    <location>
        <begin position="29"/>
        <end position="259"/>
    </location>
</feature>
<evidence type="ECO:0000256" key="12">
    <source>
        <dbReference type="ARBA" id="ARBA00023136"/>
    </source>
</evidence>
<keyword evidence="12 14" id="KW-0472">Membrane</keyword>
<accession>X1E4A2</accession>
<keyword evidence="6" id="KW-0328">Glycosyltransferase</keyword>
<evidence type="ECO:0000256" key="1">
    <source>
        <dbReference type="ARBA" id="ARBA00001936"/>
    </source>
</evidence>
<dbReference type="EMBL" id="BARU01001020">
    <property type="protein sequence ID" value="GAH28091.1"/>
    <property type="molecule type" value="Genomic_DNA"/>
</dbReference>
<evidence type="ECO:0000256" key="11">
    <source>
        <dbReference type="ARBA" id="ARBA00022989"/>
    </source>
</evidence>
<feature type="transmembrane region" description="Helical" evidence="14">
    <location>
        <begin position="216"/>
        <end position="238"/>
    </location>
</feature>
<name>X1E4A2_9ZZZZ</name>
<keyword evidence="9" id="KW-0479">Metal-binding</keyword>
<keyword evidence="10" id="KW-0460">Magnesium</keyword>
<dbReference type="GO" id="GO:0016020">
    <property type="term" value="C:membrane"/>
    <property type="evidence" value="ECO:0007669"/>
    <property type="project" value="InterPro"/>
</dbReference>
<feature type="transmembrane region" description="Helical" evidence="14">
    <location>
        <begin position="100"/>
        <end position="120"/>
    </location>
</feature>
<dbReference type="PANTHER" id="PTHR13872:SF1">
    <property type="entry name" value="DOLICHYL-DIPHOSPHOOLIGOSACCHARIDE--PROTEIN GLYCOSYLTRANSFERASE SUBUNIT STT3B"/>
    <property type="match status" value="1"/>
</dbReference>
<feature type="transmembrane region" description="Helical" evidence="14">
    <location>
        <begin position="126"/>
        <end position="144"/>
    </location>
</feature>
<dbReference type="PANTHER" id="PTHR13872">
    <property type="entry name" value="DOLICHYL-DIPHOSPHOOLIGOSACCHARIDE--PROTEIN GLYCOSYLTRANSFERASE SUBUNIT"/>
    <property type="match status" value="1"/>
</dbReference>
<evidence type="ECO:0000256" key="3">
    <source>
        <dbReference type="ARBA" id="ARBA00004127"/>
    </source>
</evidence>
<dbReference type="UniPathway" id="UPA00378"/>
<evidence type="ECO:0000256" key="9">
    <source>
        <dbReference type="ARBA" id="ARBA00022723"/>
    </source>
</evidence>
<comment type="pathway">
    <text evidence="4">Protein modification; protein glycosylation.</text>
</comment>
<dbReference type="GO" id="GO:0012505">
    <property type="term" value="C:endomembrane system"/>
    <property type="evidence" value="ECO:0007669"/>
    <property type="project" value="UniProtKB-SubCell"/>
</dbReference>
<evidence type="ECO:0000259" key="15">
    <source>
        <dbReference type="Pfam" id="PF02516"/>
    </source>
</evidence>
<comment type="cofactor">
    <cofactor evidence="2">
        <name>Mg(2+)</name>
        <dbReference type="ChEBI" id="CHEBI:18420"/>
    </cofactor>
</comment>
<keyword evidence="13" id="KW-0464">Manganese</keyword>
<evidence type="ECO:0000256" key="5">
    <source>
        <dbReference type="ARBA" id="ARBA00010810"/>
    </source>
</evidence>
<evidence type="ECO:0000256" key="10">
    <source>
        <dbReference type="ARBA" id="ARBA00022842"/>
    </source>
</evidence>
<gene>
    <name evidence="16" type="ORF">S03H2_02901</name>
</gene>
<evidence type="ECO:0000256" key="2">
    <source>
        <dbReference type="ARBA" id="ARBA00001946"/>
    </source>
</evidence>
<dbReference type="GO" id="GO:0004576">
    <property type="term" value="F:oligosaccharyl transferase activity"/>
    <property type="evidence" value="ECO:0007669"/>
    <property type="project" value="InterPro"/>
</dbReference>
<evidence type="ECO:0000256" key="4">
    <source>
        <dbReference type="ARBA" id="ARBA00004922"/>
    </source>
</evidence>
<keyword evidence="8 14" id="KW-0812">Transmembrane</keyword>
<keyword evidence="7" id="KW-0808">Transferase</keyword>
<feature type="transmembrane region" description="Helical" evidence="14">
    <location>
        <begin position="27"/>
        <end position="50"/>
    </location>
</feature>
<feature type="non-terminal residue" evidence="16">
    <location>
        <position position="265"/>
    </location>
</feature>
<organism evidence="16">
    <name type="scientific">marine sediment metagenome</name>
    <dbReference type="NCBI Taxonomy" id="412755"/>
    <lineage>
        <taxon>unclassified sequences</taxon>
        <taxon>metagenomes</taxon>
        <taxon>ecological metagenomes</taxon>
    </lineage>
</organism>
<comment type="cofactor">
    <cofactor evidence="1">
        <name>Mn(2+)</name>
        <dbReference type="ChEBI" id="CHEBI:29035"/>
    </cofactor>
</comment>